<keyword evidence="4" id="KW-0067">ATP-binding</keyword>
<dbReference type="GO" id="GO:0004817">
    <property type="term" value="F:cysteine-tRNA ligase activity"/>
    <property type="evidence" value="ECO:0007669"/>
    <property type="project" value="TreeGrafter"/>
</dbReference>
<dbReference type="InterPro" id="IPR014729">
    <property type="entry name" value="Rossmann-like_a/b/a_fold"/>
</dbReference>
<dbReference type="GO" id="GO:0006423">
    <property type="term" value="P:cysteinyl-tRNA aminoacylation"/>
    <property type="evidence" value="ECO:0007669"/>
    <property type="project" value="TreeGrafter"/>
</dbReference>
<comment type="caution">
    <text evidence="6">The sequence shown here is derived from an EMBL/GenBank/DDBJ whole genome shotgun (WGS) entry which is preliminary data.</text>
</comment>
<keyword evidence="2" id="KW-0436">Ligase</keyword>
<accession>A0A2M7EK86</accession>
<feature type="non-terminal residue" evidence="6">
    <location>
        <position position="46"/>
    </location>
</feature>
<reference evidence="7" key="1">
    <citation type="submission" date="2017-09" db="EMBL/GenBank/DDBJ databases">
        <title>Depth-based differentiation of microbial function through sediment-hosted aquifers and enrichment of novel symbionts in the deep terrestrial subsurface.</title>
        <authorList>
            <person name="Probst A.J."/>
            <person name="Ladd B."/>
            <person name="Jarett J.K."/>
            <person name="Geller-Mcgrath D.E."/>
            <person name="Sieber C.M.K."/>
            <person name="Emerson J.B."/>
            <person name="Anantharaman K."/>
            <person name="Thomas B.C."/>
            <person name="Malmstrom R."/>
            <person name="Stieglmeier M."/>
            <person name="Klingl A."/>
            <person name="Woyke T."/>
            <person name="Ryan C.M."/>
            <person name="Banfield J.F."/>
        </authorList>
    </citation>
    <scope>NUCLEOTIDE SEQUENCE [LARGE SCALE GENOMIC DNA]</scope>
</reference>
<dbReference type="InterPro" id="IPR024909">
    <property type="entry name" value="Cys-tRNA/MSH_ligase"/>
</dbReference>
<dbReference type="Pfam" id="PF01406">
    <property type="entry name" value="tRNA-synt_1e"/>
    <property type="match status" value="1"/>
</dbReference>
<dbReference type="PANTHER" id="PTHR10890">
    <property type="entry name" value="CYSTEINYL-TRNA SYNTHETASE"/>
    <property type="match status" value="1"/>
</dbReference>
<dbReference type="InterPro" id="IPR032678">
    <property type="entry name" value="tRNA-synt_1_cat_dom"/>
</dbReference>
<evidence type="ECO:0000313" key="6">
    <source>
        <dbReference type="EMBL" id="PIV70988.1"/>
    </source>
</evidence>
<keyword evidence="3" id="KW-0547">Nucleotide-binding</keyword>
<dbReference type="Gene3D" id="3.40.50.620">
    <property type="entry name" value="HUPs"/>
    <property type="match status" value="1"/>
</dbReference>
<dbReference type="EMBL" id="PFEV01000099">
    <property type="protein sequence ID" value="PIV70988.1"/>
    <property type="molecule type" value="Genomic_DNA"/>
</dbReference>
<dbReference type="PANTHER" id="PTHR10890:SF3">
    <property type="entry name" value="CYSTEINE--TRNA LIGASE, CYTOPLASMIC"/>
    <property type="match status" value="1"/>
</dbReference>
<evidence type="ECO:0000259" key="5">
    <source>
        <dbReference type="Pfam" id="PF01406"/>
    </source>
</evidence>
<dbReference type="AlphaFoldDB" id="A0A2M7EK86"/>
<evidence type="ECO:0000256" key="2">
    <source>
        <dbReference type="ARBA" id="ARBA00022598"/>
    </source>
</evidence>
<evidence type="ECO:0000256" key="4">
    <source>
        <dbReference type="ARBA" id="ARBA00022840"/>
    </source>
</evidence>
<gene>
    <name evidence="6" type="ORF">COW57_02140</name>
</gene>
<evidence type="ECO:0000313" key="7">
    <source>
        <dbReference type="Proteomes" id="UP000228762"/>
    </source>
</evidence>
<organism evidence="6 7">
    <name type="scientific">Candidatus Roizmanbacteria bacterium CG17_big_fil_post_rev_8_21_14_2_50_39_7</name>
    <dbReference type="NCBI Taxonomy" id="1974858"/>
    <lineage>
        <taxon>Bacteria</taxon>
        <taxon>Candidatus Roizmaniibacteriota</taxon>
    </lineage>
</organism>
<protein>
    <recommendedName>
        <fullName evidence="5">tRNA synthetases class I catalytic domain-containing protein</fullName>
    </recommendedName>
</protein>
<dbReference type="Proteomes" id="UP000228762">
    <property type="component" value="Unassembled WGS sequence"/>
</dbReference>
<comment type="subunit">
    <text evidence="1">Monomer.</text>
</comment>
<dbReference type="SUPFAM" id="SSF52374">
    <property type="entry name" value="Nucleotidylyl transferase"/>
    <property type="match status" value="1"/>
</dbReference>
<name>A0A2M7EK86_9BACT</name>
<proteinExistence type="predicted"/>
<feature type="domain" description="tRNA synthetases class I catalytic" evidence="5">
    <location>
        <begin position="14"/>
        <end position="45"/>
    </location>
</feature>
<sequence>MKLYNTLTRTLEEFKPIEENHLSLYTCGPTVYDFTHIGHIRAYVFN</sequence>
<dbReference type="GO" id="GO:0005737">
    <property type="term" value="C:cytoplasm"/>
    <property type="evidence" value="ECO:0007669"/>
    <property type="project" value="TreeGrafter"/>
</dbReference>
<evidence type="ECO:0000256" key="3">
    <source>
        <dbReference type="ARBA" id="ARBA00022741"/>
    </source>
</evidence>
<dbReference type="GO" id="GO:0005524">
    <property type="term" value="F:ATP binding"/>
    <property type="evidence" value="ECO:0007669"/>
    <property type="project" value="UniProtKB-KW"/>
</dbReference>
<evidence type="ECO:0000256" key="1">
    <source>
        <dbReference type="ARBA" id="ARBA00011245"/>
    </source>
</evidence>